<feature type="domain" description="HAT C-terminal dimerisation" evidence="2">
    <location>
        <begin position="1"/>
        <end position="53"/>
    </location>
</feature>
<evidence type="ECO:0000313" key="4">
    <source>
        <dbReference type="Proteomes" id="UP000799441"/>
    </source>
</evidence>
<name>A0A9P4PZF7_9PEZI</name>
<dbReference type="SUPFAM" id="SSF53098">
    <property type="entry name" value="Ribonuclease H-like"/>
    <property type="match status" value="1"/>
</dbReference>
<sequence>PVLRHLAFSLLAAPASTAADKRLFSTAGNVVNEQRPHTKADLAEAVQCLRSWYQEGII</sequence>
<dbReference type="InterPro" id="IPR008906">
    <property type="entry name" value="HATC_C_dom"/>
</dbReference>
<evidence type="ECO:0000259" key="2">
    <source>
        <dbReference type="Pfam" id="PF05699"/>
    </source>
</evidence>
<proteinExistence type="predicted"/>
<gene>
    <name evidence="3" type="ORF">K431DRAFT_234334</name>
</gene>
<feature type="chain" id="PRO_5040454927" description="HAT C-terminal dimerisation domain-containing protein" evidence="1">
    <location>
        <begin position="20"/>
        <end position="58"/>
    </location>
</feature>
<dbReference type="GO" id="GO:0046983">
    <property type="term" value="F:protein dimerization activity"/>
    <property type="evidence" value="ECO:0007669"/>
    <property type="project" value="InterPro"/>
</dbReference>
<dbReference type="Pfam" id="PF05699">
    <property type="entry name" value="Dimer_Tnp_hAT"/>
    <property type="match status" value="1"/>
</dbReference>
<reference evidence="3" key="1">
    <citation type="journal article" date="2020" name="Stud. Mycol.">
        <title>101 Dothideomycetes genomes: a test case for predicting lifestyles and emergence of pathogens.</title>
        <authorList>
            <person name="Haridas S."/>
            <person name="Albert R."/>
            <person name="Binder M."/>
            <person name="Bloem J."/>
            <person name="Labutti K."/>
            <person name="Salamov A."/>
            <person name="Andreopoulos B."/>
            <person name="Baker S."/>
            <person name="Barry K."/>
            <person name="Bills G."/>
            <person name="Bluhm B."/>
            <person name="Cannon C."/>
            <person name="Castanera R."/>
            <person name="Culley D."/>
            <person name="Daum C."/>
            <person name="Ezra D."/>
            <person name="Gonzalez J."/>
            <person name="Henrissat B."/>
            <person name="Kuo A."/>
            <person name="Liang C."/>
            <person name="Lipzen A."/>
            <person name="Lutzoni F."/>
            <person name="Magnuson J."/>
            <person name="Mondo S."/>
            <person name="Nolan M."/>
            <person name="Ohm R."/>
            <person name="Pangilinan J."/>
            <person name="Park H.-J."/>
            <person name="Ramirez L."/>
            <person name="Alfaro M."/>
            <person name="Sun H."/>
            <person name="Tritt A."/>
            <person name="Yoshinaga Y."/>
            <person name="Zwiers L.-H."/>
            <person name="Turgeon B."/>
            <person name="Goodwin S."/>
            <person name="Spatafora J."/>
            <person name="Crous P."/>
            <person name="Grigoriev I."/>
        </authorList>
    </citation>
    <scope>NUCLEOTIDE SEQUENCE</scope>
    <source>
        <strain evidence="3">CBS 116435</strain>
    </source>
</reference>
<dbReference type="InterPro" id="IPR012337">
    <property type="entry name" value="RNaseH-like_sf"/>
</dbReference>
<dbReference type="EMBL" id="MU003858">
    <property type="protein sequence ID" value="KAF2716904.1"/>
    <property type="molecule type" value="Genomic_DNA"/>
</dbReference>
<organism evidence="3 4">
    <name type="scientific">Polychaeton citri CBS 116435</name>
    <dbReference type="NCBI Taxonomy" id="1314669"/>
    <lineage>
        <taxon>Eukaryota</taxon>
        <taxon>Fungi</taxon>
        <taxon>Dikarya</taxon>
        <taxon>Ascomycota</taxon>
        <taxon>Pezizomycotina</taxon>
        <taxon>Dothideomycetes</taxon>
        <taxon>Dothideomycetidae</taxon>
        <taxon>Capnodiales</taxon>
        <taxon>Capnodiaceae</taxon>
        <taxon>Polychaeton</taxon>
    </lineage>
</organism>
<accession>A0A9P4PZF7</accession>
<dbReference type="Proteomes" id="UP000799441">
    <property type="component" value="Unassembled WGS sequence"/>
</dbReference>
<feature type="non-terminal residue" evidence="3">
    <location>
        <position position="1"/>
    </location>
</feature>
<evidence type="ECO:0000313" key="3">
    <source>
        <dbReference type="EMBL" id="KAF2716904.1"/>
    </source>
</evidence>
<evidence type="ECO:0000256" key="1">
    <source>
        <dbReference type="SAM" id="SignalP"/>
    </source>
</evidence>
<dbReference type="OrthoDB" id="3944016at2759"/>
<feature type="signal peptide" evidence="1">
    <location>
        <begin position="1"/>
        <end position="19"/>
    </location>
</feature>
<protein>
    <recommendedName>
        <fullName evidence="2">HAT C-terminal dimerisation domain-containing protein</fullName>
    </recommendedName>
</protein>
<comment type="caution">
    <text evidence="3">The sequence shown here is derived from an EMBL/GenBank/DDBJ whole genome shotgun (WGS) entry which is preliminary data.</text>
</comment>
<keyword evidence="4" id="KW-1185">Reference proteome</keyword>
<dbReference type="AlphaFoldDB" id="A0A9P4PZF7"/>
<keyword evidence="1" id="KW-0732">Signal</keyword>